<feature type="domain" description="Putative Flp pilus-assembly TadG-like N-terminal" evidence="2">
    <location>
        <begin position="17"/>
        <end position="62"/>
    </location>
</feature>
<feature type="transmembrane region" description="Helical" evidence="1">
    <location>
        <begin position="21"/>
        <end position="44"/>
    </location>
</feature>
<evidence type="ECO:0000313" key="4">
    <source>
        <dbReference type="Proteomes" id="UP000183685"/>
    </source>
</evidence>
<dbReference type="Proteomes" id="UP000183685">
    <property type="component" value="Unassembled WGS sequence"/>
</dbReference>
<accession>A0A1G6Y5T2</accession>
<dbReference type="InterPro" id="IPR028087">
    <property type="entry name" value="Tad_N"/>
</dbReference>
<name>A0A1G6Y5T2_9PROT</name>
<dbReference type="EMBL" id="FNAK01000003">
    <property type="protein sequence ID" value="SDD85844.1"/>
    <property type="molecule type" value="Genomic_DNA"/>
</dbReference>
<organism evidence="3 4">
    <name type="scientific">Kordiimonas lacus</name>
    <dbReference type="NCBI Taxonomy" id="637679"/>
    <lineage>
        <taxon>Bacteria</taxon>
        <taxon>Pseudomonadati</taxon>
        <taxon>Pseudomonadota</taxon>
        <taxon>Alphaproteobacteria</taxon>
        <taxon>Kordiimonadales</taxon>
        <taxon>Kordiimonadaceae</taxon>
        <taxon>Kordiimonas</taxon>
    </lineage>
</organism>
<keyword evidence="1" id="KW-0472">Membrane</keyword>
<evidence type="ECO:0000313" key="3">
    <source>
        <dbReference type="EMBL" id="SDD85844.1"/>
    </source>
</evidence>
<evidence type="ECO:0000259" key="2">
    <source>
        <dbReference type="Pfam" id="PF13400"/>
    </source>
</evidence>
<keyword evidence="4" id="KW-1185">Reference proteome</keyword>
<reference evidence="3 4" key="1">
    <citation type="submission" date="2016-10" db="EMBL/GenBank/DDBJ databases">
        <authorList>
            <person name="de Groot N.N."/>
        </authorList>
    </citation>
    <scope>NUCLEOTIDE SEQUENCE [LARGE SCALE GENOMIC DNA]</scope>
    <source>
        <strain evidence="3 4">CGMCC 1.9109</strain>
    </source>
</reference>
<dbReference type="AlphaFoldDB" id="A0A1G6Y5T2"/>
<gene>
    <name evidence="3" type="ORF">SAMN04488071_1500</name>
</gene>
<protein>
    <submittedName>
        <fullName evidence="3">Putative Flp pilus-assembly TadE/G-like</fullName>
    </submittedName>
</protein>
<dbReference type="Pfam" id="PF13400">
    <property type="entry name" value="Tad"/>
    <property type="match status" value="1"/>
</dbReference>
<keyword evidence="1" id="KW-1133">Transmembrane helix</keyword>
<evidence type="ECO:0000256" key="1">
    <source>
        <dbReference type="SAM" id="Phobius"/>
    </source>
</evidence>
<keyword evidence="1" id="KW-0812">Transmembrane</keyword>
<dbReference type="RefSeq" id="WP_068302226.1">
    <property type="nucleotide sequence ID" value="NZ_FNAK01000003.1"/>
</dbReference>
<dbReference type="STRING" id="637679.GCA_001550055_01181"/>
<sequence length="434" mass="45176">MKKQSRIQRFLRDESAGMITLSAFMLPAILGFAGLGLDVSGWYMERRHVQNITDMAAIDVANSAINFSDSDLEAQLAAFMAARDEYDSGSDTVTMNNPPTSGDYAGNNNFYEVTVSRQVTLKFLSAFYAITGDNLTVNVSGRAVSGALVVGTQCVVALDDSADRALEFSGNTTIGTDCGVTANSVSDEALYIGGSATLDTTSVQAVGDISVQGGGTLTTTSPPQSLSQSADDPFTNLPIPTDMGCDISGNQRLRDGDSLDAAGGVLRVCGDITIQGTGVVFEPGTYVIEGGDFNALAGADFTGSGVTFIFTGDTSTDIGSIKINGGASAVLSAPADDGNVYEGILFYQDPNAEYRGRDSAASFTGGSSMTMDGIIYMPSSDVTFSGGTSSAPSCLQIWSATVKFTGDSSIDNDETVCSTMNIESTSQKRILLVE</sequence>
<proteinExistence type="predicted"/>